<protein>
    <submittedName>
        <fullName evidence="2">Uncharacterized protein</fullName>
    </submittedName>
</protein>
<evidence type="ECO:0000313" key="2">
    <source>
        <dbReference type="EMBL" id="BDS06300.1"/>
    </source>
</evidence>
<dbReference type="KEGG" id="osu:NT6N_13400"/>
<dbReference type="AlphaFoldDB" id="A0AAT9FK35"/>
<name>A0AAT9FK35_9BACT</name>
<reference evidence="2" key="1">
    <citation type="submission" date="2024-07" db="EMBL/GenBank/DDBJ databases">
        <title>Complete genome sequence of Verrucomicrobiaceae bacterium NT6N.</title>
        <authorList>
            <person name="Huang C."/>
            <person name="Takami H."/>
            <person name="Hamasaki K."/>
        </authorList>
    </citation>
    <scope>NUCLEOTIDE SEQUENCE</scope>
    <source>
        <strain evidence="2">NT6N</strain>
    </source>
</reference>
<feature type="signal peptide" evidence="1">
    <location>
        <begin position="1"/>
        <end position="29"/>
    </location>
</feature>
<organism evidence="2">
    <name type="scientific">Oceaniferula spumae</name>
    <dbReference type="NCBI Taxonomy" id="2979115"/>
    <lineage>
        <taxon>Bacteria</taxon>
        <taxon>Pseudomonadati</taxon>
        <taxon>Verrucomicrobiota</taxon>
        <taxon>Verrucomicrobiia</taxon>
        <taxon>Verrucomicrobiales</taxon>
        <taxon>Verrucomicrobiaceae</taxon>
        <taxon>Oceaniferula</taxon>
    </lineage>
</organism>
<dbReference type="EMBL" id="AP026866">
    <property type="protein sequence ID" value="BDS06300.1"/>
    <property type="molecule type" value="Genomic_DNA"/>
</dbReference>
<gene>
    <name evidence="2" type="ORF">NT6N_13400</name>
</gene>
<feature type="chain" id="PRO_5043523858" evidence="1">
    <location>
        <begin position="30"/>
        <end position="241"/>
    </location>
</feature>
<sequence length="241" mass="26356">MCNNYKQVETKVITMLCMLGCLGTGVCTAQKVAVSLAAFSVPTGSDGIVHIRTGEKKTKPLQLNKNTFSQPIHVPAGKLELYENPLDPDAPQPVLPILSFNLPADGLPVKILVWSVKKPNGKEKWVGRSFSSSKWPDSCMVLVNFTGQPIGFQSGKLQKTIATNATFVFRGRNETNGSPVKLYLADPSNPKSAKLIFSSVWRVPENEQEILVIYKGNSEGTVMTRSLIAEKKPAKQDVEKP</sequence>
<proteinExistence type="predicted"/>
<keyword evidence="1" id="KW-0732">Signal</keyword>
<accession>A0AAT9FK35</accession>
<evidence type="ECO:0000256" key="1">
    <source>
        <dbReference type="SAM" id="SignalP"/>
    </source>
</evidence>